<evidence type="ECO:0000313" key="2">
    <source>
        <dbReference type="EMBL" id="RZF39703.1"/>
    </source>
</evidence>
<proteinExistence type="predicted"/>
<organism evidence="2 3">
    <name type="scientific">Laodelphax striatellus</name>
    <name type="common">Small brown planthopper</name>
    <name type="synonym">Delphax striatella</name>
    <dbReference type="NCBI Taxonomy" id="195883"/>
    <lineage>
        <taxon>Eukaryota</taxon>
        <taxon>Metazoa</taxon>
        <taxon>Ecdysozoa</taxon>
        <taxon>Arthropoda</taxon>
        <taxon>Hexapoda</taxon>
        <taxon>Insecta</taxon>
        <taxon>Pterygota</taxon>
        <taxon>Neoptera</taxon>
        <taxon>Paraneoptera</taxon>
        <taxon>Hemiptera</taxon>
        <taxon>Auchenorrhyncha</taxon>
        <taxon>Fulgoroidea</taxon>
        <taxon>Delphacidae</taxon>
        <taxon>Criomorphinae</taxon>
        <taxon>Laodelphax</taxon>
    </lineage>
</organism>
<evidence type="ECO:0000256" key="1">
    <source>
        <dbReference type="SAM" id="MobiDB-lite"/>
    </source>
</evidence>
<feature type="region of interest" description="Disordered" evidence="1">
    <location>
        <begin position="29"/>
        <end position="68"/>
    </location>
</feature>
<feature type="compositionally biased region" description="Polar residues" evidence="1">
    <location>
        <begin position="32"/>
        <end position="44"/>
    </location>
</feature>
<dbReference type="InParanoid" id="A0A482X1T2"/>
<dbReference type="EMBL" id="QKKF02019712">
    <property type="protein sequence ID" value="RZF39703.1"/>
    <property type="molecule type" value="Genomic_DNA"/>
</dbReference>
<dbReference type="AlphaFoldDB" id="A0A482X1T2"/>
<evidence type="ECO:0000313" key="3">
    <source>
        <dbReference type="Proteomes" id="UP000291343"/>
    </source>
</evidence>
<sequence>MLFDCHIVLSLSRTVSSLRTLFFHQLAEARSSPGSNQSGDVITASTSGASSSSSKHSEPPSLPAILEPSSLSSDSVVIVIPQG</sequence>
<keyword evidence="3" id="KW-1185">Reference proteome</keyword>
<comment type="caution">
    <text evidence="2">The sequence shown here is derived from an EMBL/GenBank/DDBJ whole genome shotgun (WGS) entry which is preliminary data.</text>
</comment>
<gene>
    <name evidence="2" type="ORF">LSTR_LSTR016076</name>
</gene>
<protein>
    <submittedName>
        <fullName evidence="2">Uncharacterized protein</fullName>
    </submittedName>
</protein>
<dbReference type="Proteomes" id="UP000291343">
    <property type="component" value="Unassembled WGS sequence"/>
</dbReference>
<feature type="compositionally biased region" description="Low complexity" evidence="1">
    <location>
        <begin position="45"/>
        <end position="54"/>
    </location>
</feature>
<reference evidence="2 3" key="1">
    <citation type="journal article" date="2017" name="Gigascience">
        <title>Genome sequence of the small brown planthopper, Laodelphax striatellus.</title>
        <authorList>
            <person name="Zhu J."/>
            <person name="Jiang F."/>
            <person name="Wang X."/>
            <person name="Yang P."/>
            <person name="Bao Y."/>
            <person name="Zhao W."/>
            <person name="Wang W."/>
            <person name="Lu H."/>
            <person name="Wang Q."/>
            <person name="Cui N."/>
            <person name="Li J."/>
            <person name="Chen X."/>
            <person name="Luo L."/>
            <person name="Yu J."/>
            <person name="Kang L."/>
            <person name="Cui F."/>
        </authorList>
    </citation>
    <scope>NUCLEOTIDE SEQUENCE [LARGE SCALE GENOMIC DNA]</scope>
    <source>
        <strain evidence="2">Lst14</strain>
    </source>
</reference>
<accession>A0A482X1T2</accession>
<name>A0A482X1T2_LAOST</name>